<evidence type="ECO:0000256" key="2">
    <source>
        <dbReference type="SAM" id="Phobius"/>
    </source>
</evidence>
<dbReference type="RefSeq" id="WP_264044220.1">
    <property type="nucleotide sequence ID" value="NZ_BAABGF010000022.1"/>
</dbReference>
<feature type="compositionally biased region" description="Low complexity" evidence="1">
    <location>
        <begin position="105"/>
        <end position="128"/>
    </location>
</feature>
<feature type="region of interest" description="Disordered" evidence="1">
    <location>
        <begin position="204"/>
        <end position="223"/>
    </location>
</feature>
<evidence type="ECO:0000313" key="3">
    <source>
        <dbReference type="EMBL" id="GAA4538727.1"/>
    </source>
</evidence>
<sequence>MAADDDPEERIRELERPLADAARASEAGSAQPAAQAYSPGPAGPPPTPPWSYGGPFPGPPQRPSGNRMWWILGTVIVIGMLALAGGIAAFAAHQLSGVRSIISSPPTITDIPPGGTAPPTTRTKTPRPSTSPAPAPGDTISVSGAGENRTIACNDNVVIVLGVSNTVVITGHCTRLAVSGMQNQVTVDAVDSIEASGLNNKVTYHSGTPKVSNAGNSNVVQQG</sequence>
<evidence type="ECO:0000256" key="1">
    <source>
        <dbReference type="SAM" id="MobiDB-lite"/>
    </source>
</evidence>
<dbReference type="EMBL" id="BAABGF010000022">
    <property type="protein sequence ID" value="GAA4538727.1"/>
    <property type="molecule type" value="Genomic_DNA"/>
</dbReference>
<protein>
    <submittedName>
        <fullName evidence="3">DUF3060 domain-containing protein</fullName>
    </submittedName>
</protein>
<feature type="transmembrane region" description="Helical" evidence="2">
    <location>
        <begin position="68"/>
        <end position="92"/>
    </location>
</feature>
<organism evidence="3 4">
    <name type="scientific">Mycobacterium paraffinicum</name>
    <dbReference type="NCBI Taxonomy" id="53378"/>
    <lineage>
        <taxon>Bacteria</taxon>
        <taxon>Bacillati</taxon>
        <taxon>Actinomycetota</taxon>
        <taxon>Actinomycetes</taxon>
        <taxon>Mycobacteriales</taxon>
        <taxon>Mycobacteriaceae</taxon>
        <taxon>Mycobacterium</taxon>
    </lineage>
</organism>
<proteinExistence type="predicted"/>
<keyword evidence="4" id="KW-1185">Reference proteome</keyword>
<feature type="compositionally biased region" description="Basic and acidic residues" evidence="1">
    <location>
        <begin position="9"/>
        <end position="18"/>
    </location>
</feature>
<reference evidence="4" key="1">
    <citation type="journal article" date="2019" name="Int. J. Syst. Evol. Microbiol.">
        <title>The Global Catalogue of Microorganisms (GCM) 10K type strain sequencing project: providing services to taxonomists for standard genome sequencing and annotation.</title>
        <authorList>
            <consortium name="The Broad Institute Genomics Platform"/>
            <consortium name="The Broad Institute Genome Sequencing Center for Infectious Disease"/>
            <person name="Wu L."/>
            <person name="Ma J."/>
        </authorList>
    </citation>
    <scope>NUCLEOTIDE SEQUENCE [LARGE SCALE GENOMIC DNA]</scope>
    <source>
        <strain evidence="4">JCM 17782</strain>
    </source>
</reference>
<comment type="caution">
    <text evidence="3">The sequence shown here is derived from an EMBL/GenBank/DDBJ whole genome shotgun (WGS) entry which is preliminary data.</text>
</comment>
<keyword evidence="2" id="KW-0812">Transmembrane</keyword>
<dbReference type="Pfam" id="PF11259">
    <property type="entry name" value="DUF3060"/>
    <property type="match status" value="1"/>
</dbReference>
<gene>
    <name evidence="3" type="ORF">GCM10023161_17270</name>
</gene>
<name>A0ABP8RH76_9MYCO</name>
<feature type="region of interest" description="Disordered" evidence="1">
    <location>
        <begin position="1"/>
        <end position="59"/>
    </location>
</feature>
<feature type="compositionally biased region" description="Low complexity" evidence="1">
    <location>
        <begin position="19"/>
        <end position="40"/>
    </location>
</feature>
<accession>A0ABP8RH76</accession>
<keyword evidence="2" id="KW-0472">Membrane</keyword>
<feature type="region of interest" description="Disordered" evidence="1">
    <location>
        <begin position="105"/>
        <end position="145"/>
    </location>
</feature>
<dbReference type="Proteomes" id="UP001501417">
    <property type="component" value="Unassembled WGS sequence"/>
</dbReference>
<evidence type="ECO:0000313" key="4">
    <source>
        <dbReference type="Proteomes" id="UP001501417"/>
    </source>
</evidence>
<keyword evidence="2" id="KW-1133">Transmembrane helix</keyword>
<dbReference type="InterPro" id="IPR021417">
    <property type="entry name" value="DUF3060"/>
</dbReference>